<evidence type="ECO:0000256" key="2">
    <source>
        <dbReference type="SAM" id="Phobius"/>
    </source>
</evidence>
<feature type="compositionally biased region" description="Polar residues" evidence="1">
    <location>
        <begin position="32"/>
        <end position="49"/>
    </location>
</feature>
<evidence type="ECO:0008006" key="5">
    <source>
        <dbReference type="Google" id="ProtNLM"/>
    </source>
</evidence>
<accession>A0A9E8ZCF7</accession>
<evidence type="ECO:0000313" key="3">
    <source>
        <dbReference type="EMBL" id="WAL60699.1"/>
    </source>
</evidence>
<keyword evidence="2" id="KW-1133">Transmembrane helix</keyword>
<feature type="compositionally biased region" description="Polar residues" evidence="1">
    <location>
        <begin position="233"/>
        <end position="252"/>
    </location>
</feature>
<name>A0A9E8ZCF7_9CYAN</name>
<protein>
    <recommendedName>
        <fullName evidence="5">DUF3300 domain-containing protein</fullName>
    </recommendedName>
</protein>
<evidence type="ECO:0000256" key="1">
    <source>
        <dbReference type="SAM" id="MobiDB-lite"/>
    </source>
</evidence>
<dbReference type="RefSeq" id="WP_268610659.1">
    <property type="nucleotide sequence ID" value="NZ_CP113797.1"/>
</dbReference>
<feature type="region of interest" description="Disordered" evidence="1">
    <location>
        <begin position="208"/>
        <end position="290"/>
    </location>
</feature>
<feature type="region of interest" description="Disordered" evidence="1">
    <location>
        <begin position="32"/>
        <end position="55"/>
    </location>
</feature>
<keyword evidence="2" id="KW-0472">Membrane</keyword>
<proteinExistence type="predicted"/>
<dbReference type="KEGG" id="tsin:OXH18_01490"/>
<sequence>MAVTRNVISVLMVSVLVMPIVGCGGLVVENSSAPDQPSANQPSVNQSVEPTRLSDGKYPIQQATYDDIDGTYTVILLNTAAGESSIFQTTNLPMARLTEEEIQAGETSYLQMQQGQPSLHLTEDFRIDYVHNVTEEQVNPQTGEPEIVVVQQERSFWTPFAGALAGQAIGNLLFTPQYYFPPVYRPGVVLTGYGSYGRTYDQAARQYQTRYNAPPTEVRNRQFRSTGRLRRSPTATQVSPRNPQRTQTNRPSGSGYGSTDLRRNNPSNVRRRQPGSGFGSSGVRRRSRRR</sequence>
<feature type="transmembrane region" description="Helical" evidence="2">
    <location>
        <begin position="7"/>
        <end position="28"/>
    </location>
</feature>
<keyword evidence="2" id="KW-0812">Transmembrane</keyword>
<organism evidence="3 4">
    <name type="scientific">Thermocoleostomius sinensis A174</name>
    <dbReference type="NCBI Taxonomy" id="2016057"/>
    <lineage>
        <taxon>Bacteria</taxon>
        <taxon>Bacillati</taxon>
        <taxon>Cyanobacteriota</taxon>
        <taxon>Cyanophyceae</taxon>
        <taxon>Oculatellales</taxon>
        <taxon>Oculatellaceae</taxon>
        <taxon>Thermocoleostomius</taxon>
    </lineage>
</organism>
<gene>
    <name evidence="3" type="ORF">OXH18_01490</name>
</gene>
<keyword evidence="4" id="KW-1185">Reference proteome</keyword>
<reference evidence="3" key="1">
    <citation type="submission" date="2022-12" db="EMBL/GenBank/DDBJ databases">
        <title>Polyphasic identification of a Novel Hot-Spring Cyanobacterium Ocullathermofonsia sinensis gen nov. sp. nov. and Genomic Insights on its Adaptations to the Thermal Habitat.</title>
        <authorList>
            <person name="Daroch M."/>
            <person name="Tang J."/>
            <person name="Jiang Y."/>
        </authorList>
    </citation>
    <scope>NUCLEOTIDE SEQUENCE</scope>
    <source>
        <strain evidence="3">PKUAC-SCTA174</strain>
    </source>
</reference>
<dbReference type="Proteomes" id="UP001163152">
    <property type="component" value="Chromosome"/>
</dbReference>
<evidence type="ECO:0000313" key="4">
    <source>
        <dbReference type="Proteomes" id="UP001163152"/>
    </source>
</evidence>
<dbReference type="AlphaFoldDB" id="A0A9E8ZCF7"/>
<dbReference type="EMBL" id="CP113797">
    <property type="protein sequence ID" value="WAL60699.1"/>
    <property type="molecule type" value="Genomic_DNA"/>
</dbReference>